<dbReference type="GeneID" id="95378441"/>
<dbReference type="Proteomes" id="UP001527202">
    <property type="component" value="Unassembled WGS sequence"/>
</dbReference>
<feature type="compositionally biased region" description="Polar residues" evidence="1">
    <location>
        <begin position="40"/>
        <end position="53"/>
    </location>
</feature>
<feature type="region of interest" description="Disordered" evidence="1">
    <location>
        <begin position="203"/>
        <end position="279"/>
    </location>
</feature>
<dbReference type="EMBL" id="JAMDMJ010000014">
    <property type="protein sequence ID" value="MCY9596729.1"/>
    <property type="molecule type" value="Genomic_DNA"/>
</dbReference>
<keyword evidence="2" id="KW-1133">Transmembrane helix</keyword>
<evidence type="ECO:0000313" key="5">
    <source>
        <dbReference type="Proteomes" id="UP000288943"/>
    </source>
</evidence>
<reference evidence="3 6" key="2">
    <citation type="submission" date="2022-05" db="EMBL/GenBank/DDBJ databases">
        <title>Genome Sequencing of Bee-Associated Microbes.</title>
        <authorList>
            <person name="Dunlap C."/>
        </authorList>
    </citation>
    <scope>NUCLEOTIDE SEQUENCE [LARGE SCALE GENOMIC DNA]</scope>
    <source>
        <strain evidence="3 6">NRRL B-23120</strain>
    </source>
</reference>
<evidence type="ECO:0000313" key="3">
    <source>
        <dbReference type="EMBL" id="MCY9596729.1"/>
    </source>
</evidence>
<keyword evidence="6" id="KW-1185">Reference proteome</keyword>
<dbReference type="RefSeq" id="WP_042235877.1">
    <property type="nucleotide sequence ID" value="NZ_CP026520.1"/>
</dbReference>
<keyword evidence="2" id="KW-0472">Membrane</keyword>
<evidence type="ECO:0000313" key="6">
    <source>
        <dbReference type="Proteomes" id="UP001527202"/>
    </source>
</evidence>
<dbReference type="Proteomes" id="UP000288943">
    <property type="component" value="Chromosome"/>
</dbReference>
<feature type="compositionally biased region" description="Pro residues" evidence="1">
    <location>
        <begin position="260"/>
        <end position="272"/>
    </location>
</feature>
<evidence type="ECO:0000256" key="1">
    <source>
        <dbReference type="SAM" id="MobiDB-lite"/>
    </source>
</evidence>
<name>A0A410X3C2_9BACL</name>
<gene>
    <name evidence="3" type="ORF">M5X16_13185</name>
    <name evidence="4" type="ORF">PC41400_26995</name>
</gene>
<evidence type="ECO:0000313" key="4">
    <source>
        <dbReference type="EMBL" id="QAV21124.1"/>
    </source>
</evidence>
<organism evidence="4 5">
    <name type="scientific">Paenibacillus chitinolyticus</name>
    <dbReference type="NCBI Taxonomy" id="79263"/>
    <lineage>
        <taxon>Bacteria</taxon>
        <taxon>Bacillati</taxon>
        <taxon>Bacillota</taxon>
        <taxon>Bacilli</taxon>
        <taxon>Bacillales</taxon>
        <taxon>Paenibacillaceae</taxon>
        <taxon>Paenibacillus</taxon>
    </lineage>
</organism>
<feature type="compositionally biased region" description="Low complexity" evidence="1">
    <location>
        <begin position="214"/>
        <end position="240"/>
    </location>
</feature>
<reference evidence="4 5" key="1">
    <citation type="submission" date="2018-01" db="EMBL/GenBank/DDBJ databases">
        <title>The whole genome sequencing and assembly of Paenibacillus chitinolyticus KCCM 41400 strain.</title>
        <authorList>
            <person name="Kim J.-Y."/>
            <person name="Park M.-K."/>
            <person name="Lee Y.-J."/>
            <person name="Yi H."/>
            <person name="Bahn Y.-S."/>
            <person name="Kim J.F."/>
            <person name="Lee D.-W."/>
        </authorList>
    </citation>
    <scope>NUCLEOTIDE SEQUENCE [LARGE SCALE GENOMIC DNA]</scope>
    <source>
        <strain evidence="4 5">KCCM 41400</strain>
    </source>
</reference>
<feature type="transmembrane region" description="Helical" evidence="2">
    <location>
        <begin position="6"/>
        <end position="27"/>
    </location>
</feature>
<keyword evidence="2" id="KW-0812">Transmembrane</keyword>
<dbReference type="AlphaFoldDB" id="A0A410X3C2"/>
<feature type="region of interest" description="Disordered" evidence="1">
    <location>
        <begin position="36"/>
        <end position="57"/>
    </location>
</feature>
<feature type="region of interest" description="Disordered" evidence="1">
    <location>
        <begin position="398"/>
        <end position="421"/>
    </location>
</feature>
<dbReference type="KEGG" id="pchi:PC41400_26995"/>
<accession>A0A410X3C2</accession>
<evidence type="ECO:0000256" key="2">
    <source>
        <dbReference type="SAM" id="Phobius"/>
    </source>
</evidence>
<sequence length="421" mass="44818">MNKNAVLGSTVIIGLLILIGVLGYLLFQKAQGIKAGEKPSASNPPLETQSSAAANGAKQEDQASLVVAFEQALYAAERTASDAKKEADREIGQMHQNIMPDSKVILNAYNQFSKVAEKVRKIPVPAGLDPDITTELEKSREKYAQAYDHKAQGMNALMDYINTTKAGSAVTYGDHIKQADALLLESVGTVIAMQQKLGVDFSKKETPAQKTQTAAQEPASSPSAGSSEASASKDGSASEKPASPATDKSTSSPAAVAKPAPSPSAVPKPSPVPSSAAPAAQAQEPLSIAGMKKGYFGGIEFGLGTDFKAVEAKWGKVKQDQHREGGAGYLYKPCNCSFFVGKQNKISAIELNTPMTLQKVIDRLGKPWQEGWDPMEDSYMLVYQFSGNKELYVETQVTTNNPDAPPPPRSAKTARITLIQK</sequence>
<proteinExistence type="predicted"/>
<dbReference type="OrthoDB" id="2664846at2"/>
<dbReference type="EMBL" id="CP026520">
    <property type="protein sequence ID" value="QAV21124.1"/>
    <property type="molecule type" value="Genomic_DNA"/>
</dbReference>
<protein>
    <submittedName>
        <fullName evidence="4">Uncharacterized protein</fullName>
    </submittedName>
</protein>